<accession>A0A6L7G1Q3</accession>
<dbReference type="GO" id="GO:0032993">
    <property type="term" value="C:protein-DNA complex"/>
    <property type="evidence" value="ECO:0007669"/>
    <property type="project" value="TreeGrafter"/>
</dbReference>
<comment type="similarity">
    <text evidence="1">Belongs to the LysR transcriptional regulatory family.</text>
</comment>
<keyword evidence="2" id="KW-0805">Transcription regulation</keyword>
<evidence type="ECO:0000256" key="1">
    <source>
        <dbReference type="ARBA" id="ARBA00009437"/>
    </source>
</evidence>
<dbReference type="GO" id="GO:0003677">
    <property type="term" value="F:DNA binding"/>
    <property type="evidence" value="ECO:0007669"/>
    <property type="project" value="UniProtKB-KW"/>
</dbReference>
<dbReference type="Pfam" id="PF03466">
    <property type="entry name" value="LysR_substrate"/>
    <property type="match status" value="1"/>
</dbReference>
<dbReference type="RefSeq" id="WP_160893755.1">
    <property type="nucleotide sequence ID" value="NZ_WUMU01000006.1"/>
</dbReference>
<dbReference type="Gene3D" id="3.40.190.10">
    <property type="entry name" value="Periplasmic binding protein-like II"/>
    <property type="match status" value="2"/>
</dbReference>
<name>A0A6L7G1Q3_9RHOB</name>
<dbReference type="FunFam" id="1.10.10.10:FF:000001">
    <property type="entry name" value="LysR family transcriptional regulator"/>
    <property type="match status" value="1"/>
</dbReference>
<evidence type="ECO:0000256" key="4">
    <source>
        <dbReference type="ARBA" id="ARBA00023163"/>
    </source>
</evidence>
<gene>
    <name evidence="6" type="ORF">GR170_08795</name>
</gene>
<organism evidence="6 7">
    <name type="scientific">Pseudooceanicola albus</name>
    <dbReference type="NCBI Taxonomy" id="2692189"/>
    <lineage>
        <taxon>Bacteria</taxon>
        <taxon>Pseudomonadati</taxon>
        <taxon>Pseudomonadota</taxon>
        <taxon>Alphaproteobacteria</taxon>
        <taxon>Rhodobacterales</taxon>
        <taxon>Paracoccaceae</taxon>
        <taxon>Pseudooceanicola</taxon>
    </lineage>
</organism>
<protein>
    <submittedName>
        <fullName evidence="6">LysR family transcriptional regulator</fullName>
    </submittedName>
</protein>
<dbReference type="Proteomes" id="UP000477911">
    <property type="component" value="Unassembled WGS sequence"/>
</dbReference>
<dbReference type="EMBL" id="WUMU01000006">
    <property type="protein sequence ID" value="MXN17931.1"/>
    <property type="molecule type" value="Genomic_DNA"/>
</dbReference>
<evidence type="ECO:0000256" key="3">
    <source>
        <dbReference type="ARBA" id="ARBA00023125"/>
    </source>
</evidence>
<dbReference type="SUPFAM" id="SSF46785">
    <property type="entry name" value="Winged helix' DNA-binding domain"/>
    <property type="match status" value="1"/>
</dbReference>
<reference evidence="6 7" key="1">
    <citation type="submission" date="2019-12" db="EMBL/GenBank/DDBJ databases">
        <authorList>
            <person name="Li M."/>
        </authorList>
    </citation>
    <scope>NUCLEOTIDE SEQUENCE [LARGE SCALE GENOMIC DNA]</scope>
    <source>
        <strain evidence="6 7">GBMRC 2024</strain>
    </source>
</reference>
<keyword evidence="3" id="KW-0238">DNA-binding</keyword>
<dbReference type="SUPFAM" id="SSF53850">
    <property type="entry name" value="Periplasmic binding protein-like II"/>
    <property type="match status" value="1"/>
</dbReference>
<dbReference type="InterPro" id="IPR000847">
    <property type="entry name" value="LysR_HTH_N"/>
</dbReference>
<dbReference type="InterPro" id="IPR036390">
    <property type="entry name" value="WH_DNA-bd_sf"/>
</dbReference>
<keyword evidence="7" id="KW-1185">Reference proteome</keyword>
<dbReference type="PANTHER" id="PTHR30346">
    <property type="entry name" value="TRANSCRIPTIONAL DUAL REGULATOR HCAR-RELATED"/>
    <property type="match status" value="1"/>
</dbReference>
<sequence length="294" mass="32406">MYDLNQLRSFVVLAEELHFGRAALRLNMTQSPLSRQIQRLERVLGVALFERSSRSVGLTRAGSFFYPEAKRIIRLSETATDIARRMAHGLEGSVSLGFTATSAYDVLPRLVTACMAQLPSVHLALKEFTTQEQLDALESGEIDLGLVRPLLARPQVPSLLMSQEPLVLALPEGHDLTRRAALHMRDLDRRDFIGFSYDSRYFSGLSEAHFMANGVRPAIVQQIGHIHSILPLVGAGVGLALVPRGACQLGVAGVVFRPIESVLDQQVELHLIWRDTESPPALTERLIAVARSLA</sequence>
<feature type="domain" description="HTH lysR-type" evidence="5">
    <location>
        <begin position="1"/>
        <end position="59"/>
    </location>
</feature>
<evidence type="ECO:0000259" key="5">
    <source>
        <dbReference type="PROSITE" id="PS50931"/>
    </source>
</evidence>
<evidence type="ECO:0000313" key="6">
    <source>
        <dbReference type="EMBL" id="MXN17931.1"/>
    </source>
</evidence>
<dbReference type="AlphaFoldDB" id="A0A6L7G1Q3"/>
<evidence type="ECO:0000256" key="2">
    <source>
        <dbReference type="ARBA" id="ARBA00023015"/>
    </source>
</evidence>
<dbReference type="Pfam" id="PF00126">
    <property type="entry name" value="HTH_1"/>
    <property type="match status" value="1"/>
</dbReference>
<dbReference type="InterPro" id="IPR036388">
    <property type="entry name" value="WH-like_DNA-bd_sf"/>
</dbReference>
<dbReference type="Gene3D" id="1.10.10.10">
    <property type="entry name" value="Winged helix-like DNA-binding domain superfamily/Winged helix DNA-binding domain"/>
    <property type="match status" value="1"/>
</dbReference>
<dbReference type="InterPro" id="IPR005119">
    <property type="entry name" value="LysR_subst-bd"/>
</dbReference>
<keyword evidence="4" id="KW-0804">Transcription</keyword>
<comment type="caution">
    <text evidence="6">The sequence shown here is derived from an EMBL/GenBank/DDBJ whole genome shotgun (WGS) entry which is preliminary data.</text>
</comment>
<evidence type="ECO:0000313" key="7">
    <source>
        <dbReference type="Proteomes" id="UP000477911"/>
    </source>
</evidence>
<dbReference type="PRINTS" id="PR00039">
    <property type="entry name" value="HTHLYSR"/>
</dbReference>
<dbReference type="PROSITE" id="PS50931">
    <property type="entry name" value="HTH_LYSR"/>
    <property type="match status" value="1"/>
</dbReference>
<dbReference type="PANTHER" id="PTHR30346:SF0">
    <property type="entry name" value="HCA OPERON TRANSCRIPTIONAL ACTIVATOR HCAR"/>
    <property type="match status" value="1"/>
</dbReference>
<proteinExistence type="inferred from homology"/>
<dbReference type="GO" id="GO:0003700">
    <property type="term" value="F:DNA-binding transcription factor activity"/>
    <property type="evidence" value="ECO:0007669"/>
    <property type="project" value="InterPro"/>
</dbReference>